<reference evidence="3" key="1">
    <citation type="submission" date="2024-07" db="EMBL/GenBank/DDBJ databases">
        <title>Two chromosome-level genome assemblies of Korean endemic species Abeliophyllum distichum and Forsythia ovata (Oleaceae).</title>
        <authorList>
            <person name="Jang H."/>
        </authorList>
    </citation>
    <scope>NUCLEOTIDE SEQUENCE [LARGE SCALE GENOMIC DNA]</scope>
</reference>
<dbReference type="Pfam" id="PF10551">
    <property type="entry name" value="MULE"/>
    <property type="match status" value="1"/>
</dbReference>
<comment type="caution">
    <text evidence="2">The sequence shown here is derived from an EMBL/GenBank/DDBJ whole genome shotgun (WGS) entry which is preliminary data.</text>
</comment>
<evidence type="ECO:0000313" key="2">
    <source>
        <dbReference type="EMBL" id="KAL2511895.1"/>
    </source>
</evidence>
<evidence type="ECO:0000313" key="3">
    <source>
        <dbReference type="Proteomes" id="UP001604336"/>
    </source>
</evidence>
<dbReference type="AlphaFoldDB" id="A0ABD1THE8"/>
<proteinExistence type="predicted"/>
<dbReference type="InterPro" id="IPR018289">
    <property type="entry name" value="MULE_transposase_dom"/>
</dbReference>
<evidence type="ECO:0000259" key="1">
    <source>
        <dbReference type="Pfam" id="PF10551"/>
    </source>
</evidence>
<organism evidence="2 3">
    <name type="scientific">Abeliophyllum distichum</name>
    <dbReference type="NCBI Taxonomy" id="126358"/>
    <lineage>
        <taxon>Eukaryota</taxon>
        <taxon>Viridiplantae</taxon>
        <taxon>Streptophyta</taxon>
        <taxon>Embryophyta</taxon>
        <taxon>Tracheophyta</taxon>
        <taxon>Spermatophyta</taxon>
        <taxon>Magnoliopsida</taxon>
        <taxon>eudicotyledons</taxon>
        <taxon>Gunneridae</taxon>
        <taxon>Pentapetalae</taxon>
        <taxon>asterids</taxon>
        <taxon>lamiids</taxon>
        <taxon>Lamiales</taxon>
        <taxon>Oleaceae</taxon>
        <taxon>Forsythieae</taxon>
        <taxon>Abeliophyllum</taxon>
    </lineage>
</organism>
<name>A0ABD1THE8_9LAMI</name>
<accession>A0ABD1THE8</accession>
<dbReference type="PANTHER" id="PTHR47718">
    <property type="entry name" value="OS01G0519700 PROTEIN"/>
    <property type="match status" value="1"/>
</dbReference>
<dbReference type="EMBL" id="JBFOLK010000005">
    <property type="protein sequence ID" value="KAL2511895.1"/>
    <property type="molecule type" value="Genomic_DNA"/>
</dbReference>
<gene>
    <name evidence="2" type="ORF">Adt_17495</name>
</gene>
<feature type="domain" description="MULE transposase" evidence="1">
    <location>
        <begin position="110"/>
        <end position="182"/>
    </location>
</feature>
<dbReference type="Proteomes" id="UP001604336">
    <property type="component" value="Unassembled WGS sequence"/>
</dbReference>
<keyword evidence="3" id="KW-1185">Reference proteome</keyword>
<protein>
    <submittedName>
        <fullName evidence="2">Protein FAR1-RELATED SEQUENCE</fullName>
    </submittedName>
</protein>
<sequence>MYRPQRRHLHKQFSEANIPTCQQLRIMEIDAGGPDSVGYVERDPRNHERNIREDLKGHDAETLIEYFSFEKEKSPNFYLDYDTDSDNKFVRCFWADFESRRSYAFFGDAVVFDTTYNTNKYSMIFTPFVGVNHHGQTFLFGCGLLSDESTESFVWLLSKFMDAMSGQAPQIIIIDQDAGYCKSYINGVTFDILQVFYVAHFDRHRLLTDYIGSDFIFCSCRTFEFEGYPSCHMISYFKKKQVLLLPDKYILRRWTKNAKKQVLLLPDKYILRRWTKNAKVIAVEYSSASISKGGSCSSFLLSRHGMLAHKSSLLVDDESLTDARTSFLIKEFATLHLRIKAIDDGGNVDLTRSTNKNTEERITIHDPSFVRVKGCGKRLNSLKEKSMAKNSRQCSVCGQNVHNKEHVLR</sequence>